<proteinExistence type="predicted"/>
<dbReference type="GO" id="GO:0009279">
    <property type="term" value="C:cell outer membrane"/>
    <property type="evidence" value="ECO:0007669"/>
    <property type="project" value="UniProtKB-SubCell"/>
</dbReference>
<keyword evidence="6" id="KW-0472">Membrane</keyword>
<keyword evidence="11" id="KW-1185">Reference proteome</keyword>
<evidence type="ECO:0000256" key="2">
    <source>
        <dbReference type="ARBA" id="ARBA00022448"/>
    </source>
</evidence>
<protein>
    <submittedName>
        <fullName evidence="10">Putative outer membrane receptor</fullName>
    </submittedName>
</protein>
<evidence type="ECO:0000256" key="7">
    <source>
        <dbReference type="ARBA" id="ARBA00023237"/>
    </source>
</evidence>
<evidence type="ECO:0000256" key="4">
    <source>
        <dbReference type="ARBA" id="ARBA00022692"/>
    </source>
</evidence>
<evidence type="ECO:0000256" key="8">
    <source>
        <dbReference type="SAM" id="MobiDB-lite"/>
    </source>
</evidence>
<keyword evidence="4" id="KW-0812">Transmembrane</keyword>
<dbReference type="STRING" id="1232681.ADIS_0455"/>
<dbReference type="InterPro" id="IPR037066">
    <property type="entry name" value="Plug_dom_sf"/>
</dbReference>
<dbReference type="InterPro" id="IPR036942">
    <property type="entry name" value="Beta-barrel_TonB_sf"/>
</dbReference>
<name>R7ZYA7_9BACT</name>
<dbReference type="Gene3D" id="2.170.130.10">
    <property type="entry name" value="TonB-dependent receptor, plug domain"/>
    <property type="match status" value="1"/>
</dbReference>
<keyword evidence="5" id="KW-0732">Signal</keyword>
<organism evidence="10 11">
    <name type="scientific">Lunatimonas lonarensis</name>
    <dbReference type="NCBI Taxonomy" id="1232681"/>
    <lineage>
        <taxon>Bacteria</taxon>
        <taxon>Pseudomonadati</taxon>
        <taxon>Bacteroidota</taxon>
        <taxon>Cytophagia</taxon>
        <taxon>Cytophagales</taxon>
        <taxon>Cyclobacteriaceae</taxon>
    </lineage>
</organism>
<sequence>MAAIVHTFLALTWAGLRSSELRLSLADEVNQPIIGAIVQIEPDGLYQISSGVGAVIFNMVSTGQKRISVSMMGFERVDTIVLVKDEPILVHLVLKQRSLELNEVTVTAQENTQGLSTSSLIERDAIAHVQPNSLRDILQLIPGQLAINPSVNTPQQILIRQVSTNGAGNAVAQMGTSIVMDGSPLSNDANLQSNVNILNSSPGSPPPFQSVANQGFDLRQIPADQIESVEVLRGVGSARHGNFTAGAVIVQTRIGPFRPNLTLRANPNALQFSGGAGFQWNKSQALSVDLDAMDSRPDPRDVFNKFRRQQVTVGHQWIGLSGRLIVRNRATVGINTASRAMQADRDPSRRSWESTDESFRWNTQLVLQNNAGWFDRLEGTFSLSQNRQRSFFTEFITTNVGPRPTFLTDSTGVVPFGPARYFNKTTVEGNPLNYYHRVELSKTIASGTISHRLVMGTEYRYDVNSGQGRQFDLETPPRQNFSAGDRPRAFDDIPGLNQLSAYMEDRFFLRLGGVRVWSWQIGFRADSYSLSGTEQRTIGTDLQPRVQTAISLTPQHRLRLGYGIHAKVPGLNFLSTGPRFIDLINFNYFAPNPDERLLVVTTRRITPETERLRSFSSNKAEIGLDGEIGRVRYSINGFIEKTKGGPSFVRQPYIAHRGLFDILEARPGMPPLLTEGPTRFDTLFLAYDAPVNNRRLENRGVEFVLDFPEIQFLRTSLSLNGAFIQTKSFVEGEEVNPNFIFRQVNAPFVPFFQAGQGNLGTQLNTSIRLIHHIPNAGIVLSSLTQVIWHQRDKLMGFDPFPTALLNRRGELLRLTLEEGQNQALAEFRNLVAEQQLAAISRPPLLLVNLRMNKEFQPQRGFAFFVNNLFNHRPLFQDPRTDAFVQRNLSLFFGAEIFYRL</sequence>
<keyword evidence="2" id="KW-0813">Transport</keyword>
<evidence type="ECO:0000256" key="1">
    <source>
        <dbReference type="ARBA" id="ARBA00004571"/>
    </source>
</evidence>
<evidence type="ECO:0000313" key="11">
    <source>
        <dbReference type="Proteomes" id="UP000013909"/>
    </source>
</evidence>
<feature type="domain" description="TonB-dependent receptor plug" evidence="9">
    <location>
        <begin position="117"/>
        <end position="248"/>
    </location>
</feature>
<keyword evidence="10" id="KW-0675">Receptor</keyword>
<feature type="region of interest" description="Disordered" evidence="8">
    <location>
        <begin position="467"/>
        <end position="487"/>
    </location>
</feature>
<dbReference type="Pfam" id="PF07715">
    <property type="entry name" value="Plug"/>
    <property type="match status" value="1"/>
</dbReference>
<dbReference type="SUPFAM" id="SSF56935">
    <property type="entry name" value="Porins"/>
    <property type="match status" value="1"/>
</dbReference>
<evidence type="ECO:0000259" key="9">
    <source>
        <dbReference type="Pfam" id="PF07715"/>
    </source>
</evidence>
<gene>
    <name evidence="10" type="ORF">ADIS_0455</name>
</gene>
<keyword evidence="3" id="KW-1134">Transmembrane beta strand</keyword>
<dbReference type="Proteomes" id="UP000013909">
    <property type="component" value="Unassembled WGS sequence"/>
</dbReference>
<evidence type="ECO:0000256" key="3">
    <source>
        <dbReference type="ARBA" id="ARBA00022452"/>
    </source>
</evidence>
<reference evidence="10 11" key="1">
    <citation type="submission" date="2013-02" db="EMBL/GenBank/DDBJ databases">
        <title>A novel strain isolated from Lonar lake, Maharashtra, India.</title>
        <authorList>
            <person name="Singh A."/>
        </authorList>
    </citation>
    <scope>NUCLEOTIDE SEQUENCE [LARGE SCALE GENOMIC DNA]</scope>
    <source>
        <strain evidence="10 11">AK24</strain>
    </source>
</reference>
<dbReference type="GO" id="GO:0044718">
    <property type="term" value="P:siderophore transmembrane transport"/>
    <property type="evidence" value="ECO:0007669"/>
    <property type="project" value="TreeGrafter"/>
</dbReference>
<comment type="caution">
    <text evidence="10">The sequence shown here is derived from an EMBL/GenBank/DDBJ whole genome shotgun (WGS) entry which is preliminary data.</text>
</comment>
<dbReference type="GO" id="GO:0015344">
    <property type="term" value="F:siderophore uptake transmembrane transporter activity"/>
    <property type="evidence" value="ECO:0007669"/>
    <property type="project" value="TreeGrafter"/>
</dbReference>
<evidence type="ECO:0000256" key="6">
    <source>
        <dbReference type="ARBA" id="ARBA00023136"/>
    </source>
</evidence>
<dbReference type="InterPro" id="IPR039426">
    <property type="entry name" value="TonB-dep_rcpt-like"/>
</dbReference>
<dbReference type="PANTHER" id="PTHR30069">
    <property type="entry name" value="TONB-DEPENDENT OUTER MEMBRANE RECEPTOR"/>
    <property type="match status" value="1"/>
</dbReference>
<keyword evidence="7" id="KW-0998">Cell outer membrane</keyword>
<dbReference type="AlphaFoldDB" id="R7ZYA7"/>
<dbReference type="EMBL" id="AQHR01000020">
    <property type="protein sequence ID" value="EON79038.1"/>
    <property type="molecule type" value="Genomic_DNA"/>
</dbReference>
<dbReference type="InterPro" id="IPR012910">
    <property type="entry name" value="Plug_dom"/>
</dbReference>
<evidence type="ECO:0000256" key="5">
    <source>
        <dbReference type="ARBA" id="ARBA00022729"/>
    </source>
</evidence>
<dbReference type="PANTHER" id="PTHR30069:SF29">
    <property type="entry name" value="HEMOGLOBIN AND HEMOGLOBIN-HAPTOGLOBIN-BINDING PROTEIN 1-RELATED"/>
    <property type="match status" value="1"/>
</dbReference>
<dbReference type="Gene3D" id="2.40.170.20">
    <property type="entry name" value="TonB-dependent receptor, beta-barrel domain"/>
    <property type="match status" value="1"/>
</dbReference>
<comment type="subcellular location">
    <subcellularLocation>
        <location evidence="1">Cell outer membrane</location>
        <topology evidence="1">Multi-pass membrane protein</topology>
    </subcellularLocation>
</comment>
<accession>R7ZYA7</accession>
<evidence type="ECO:0000313" key="10">
    <source>
        <dbReference type="EMBL" id="EON79038.1"/>
    </source>
</evidence>